<dbReference type="EMBL" id="FKBS01000008">
    <property type="protein sequence ID" value="SAH99875.1"/>
    <property type="molecule type" value="Genomic_DNA"/>
</dbReference>
<dbReference type="OrthoDB" id="4549026at2"/>
<accession>A0A157LSR2</accession>
<dbReference type="InterPro" id="IPR000835">
    <property type="entry name" value="HTH_MarR-typ"/>
</dbReference>
<evidence type="ECO:0000259" key="2">
    <source>
        <dbReference type="PROSITE" id="PS50995"/>
    </source>
</evidence>
<evidence type="ECO:0000256" key="1">
    <source>
        <dbReference type="SAM" id="MobiDB-lite"/>
    </source>
</evidence>
<dbReference type="Gene3D" id="1.10.10.10">
    <property type="entry name" value="Winged helix-like DNA-binding domain superfamily/Winged helix DNA-binding domain"/>
    <property type="match status" value="1"/>
</dbReference>
<dbReference type="RefSeq" id="WP_082887084.1">
    <property type="nucleotide sequence ID" value="NZ_FKBS01000008.1"/>
</dbReference>
<dbReference type="GO" id="GO:0003700">
    <property type="term" value="F:DNA-binding transcription factor activity"/>
    <property type="evidence" value="ECO:0007669"/>
    <property type="project" value="InterPro"/>
</dbReference>
<dbReference type="AlphaFoldDB" id="A0A157LSR2"/>
<dbReference type="Proteomes" id="UP000077037">
    <property type="component" value="Unassembled WGS sequence"/>
</dbReference>
<dbReference type="SMART" id="SM00347">
    <property type="entry name" value="HTH_MARR"/>
    <property type="match status" value="1"/>
</dbReference>
<dbReference type="Pfam" id="PF01047">
    <property type="entry name" value="MarR"/>
    <property type="match status" value="1"/>
</dbReference>
<feature type="region of interest" description="Disordered" evidence="1">
    <location>
        <begin position="1"/>
        <end position="26"/>
    </location>
</feature>
<dbReference type="PROSITE" id="PS50995">
    <property type="entry name" value="HTH_MARR_2"/>
    <property type="match status" value="1"/>
</dbReference>
<dbReference type="InterPro" id="IPR039422">
    <property type="entry name" value="MarR/SlyA-like"/>
</dbReference>
<dbReference type="PANTHER" id="PTHR33164:SF95">
    <property type="entry name" value="TRANSCRIPTIONAL REGULATOR"/>
    <property type="match status" value="1"/>
</dbReference>
<name>A0A157LSR2_9BORD</name>
<protein>
    <submittedName>
        <fullName evidence="3">MarR family transcriptional regulator</fullName>
    </submittedName>
</protein>
<dbReference type="GO" id="GO:0006950">
    <property type="term" value="P:response to stress"/>
    <property type="evidence" value="ECO:0007669"/>
    <property type="project" value="TreeGrafter"/>
</dbReference>
<feature type="domain" description="HTH marR-type" evidence="2">
    <location>
        <begin position="39"/>
        <end position="168"/>
    </location>
</feature>
<evidence type="ECO:0000313" key="4">
    <source>
        <dbReference type="Proteomes" id="UP000077037"/>
    </source>
</evidence>
<proteinExistence type="predicted"/>
<dbReference type="InterPro" id="IPR036390">
    <property type="entry name" value="WH_DNA-bd_sf"/>
</dbReference>
<organism evidence="3 4">
    <name type="scientific">Bordetella ansorpii</name>
    <dbReference type="NCBI Taxonomy" id="288768"/>
    <lineage>
        <taxon>Bacteria</taxon>
        <taxon>Pseudomonadati</taxon>
        <taxon>Pseudomonadota</taxon>
        <taxon>Betaproteobacteria</taxon>
        <taxon>Burkholderiales</taxon>
        <taxon>Alcaligenaceae</taxon>
        <taxon>Bordetella</taxon>
    </lineage>
</organism>
<reference evidence="3 4" key="1">
    <citation type="submission" date="2016-03" db="EMBL/GenBank/DDBJ databases">
        <authorList>
            <consortium name="Pathogen Informatics"/>
        </authorList>
    </citation>
    <scope>NUCLEOTIDE SEQUENCE [LARGE SCALE GENOMIC DNA]</scope>
    <source>
        <strain evidence="3 4">NCTC13364</strain>
    </source>
</reference>
<sequence length="181" mass="20589">MTSPKKSALAARKSATLNARPPAQDEDGDVAREVLWERPGFLVRRLNQIHYAMFFEECHSQNITPVQYGVLTALSLLPWMDQTEIGMDVGLDRTTTADVIKRLQERGLLERRVNPEDKRSRQAKLTKAGAKIVEELHEGMARAQARLLEPLNARNREVFMRLLGILVESNNHYGRALLRAF</sequence>
<dbReference type="InterPro" id="IPR036388">
    <property type="entry name" value="WH-like_DNA-bd_sf"/>
</dbReference>
<dbReference type="PANTHER" id="PTHR33164">
    <property type="entry name" value="TRANSCRIPTIONAL REGULATOR, MARR FAMILY"/>
    <property type="match status" value="1"/>
</dbReference>
<dbReference type="SUPFAM" id="SSF46785">
    <property type="entry name" value="Winged helix' DNA-binding domain"/>
    <property type="match status" value="1"/>
</dbReference>
<evidence type="ECO:0000313" key="3">
    <source>
        <dbReference type="EMBL" id="SAH99875.1"/>
    </source>
</evidence>
<dbReference type="PRINTS" id="PR00598">
    <property type="entry name" value="HTHMARR"/>
</dbReference>
<gene>
    <name evidence="3" type="primary">marR_1</name>
    <name evidence="3" type="ORF">SAMEA1982600_00858</name>
</gene>